<keyword evidence="1" id="KW-1185">Reference proteome</keyword>
<dbReference type="SMART" id="SM00320">
    <property type="entry name" value="WD40"/>
    <property type="match status" value="7"/>
</dbReference>
<name>A0A6P5A595_BRABE</name>
<dbReference type="GO" id="GO:0003723">
    <property type="term" value="F:RNA binding"/>
    <property type="evidence" value="ECO:0007669"/>
    <property type="project" value="TreeGrafter"/>
</dbReference>
<evidence type="ECO:0000313" key="1">
    <source>
        <dbReference type="Proteomes" id="UP000515135"/>
    </source>
</evidence>
<dbReference type="GO" id="GO:0034455">
    <property type="term" value="C:t-UTP complex"/>
    <property type="evidence" value="ECO:0007669"/>
    <property type="project" value="TreeGrafter"/>
</dbReference>
<dbReference type="InterPro" id="IPR015943">
    <property type="entry name" value="WD40/YVTN_repeat-like_dom_sf"/>
</dbReference>
<dbReference type="GO" id="GO:0000462">
    <property type="term" value="P:maturation of SSU-rRNA from tricistronic rRNA transcript (SSU-rRNA, 5.8S rRNA, LSU-rRNA)"/>
    <property type="evidence" value="ECO:0007669"/>
    <property type="project" value="InterPro"/>
</dbReference>
<dbReference type="InterPro" id="IPR046351">
    <property type="entry name" value="UTP4"/>
</dbReference>
<organism evidence="1 2">
    <name type="scientific">Branchiostoma belcheri</name>
    <name type="common">Amphioxus</name>
    <dbReference type="NCBI Taxonomy" id="7741"/>
    <lineage>
        <taxon>Eukaryota</taxon>
        <taxon>Metazoa</taxon>
        <taxon>Chordata</taxon>
        <taxon>Cephalochordata</taxon>
        <taxon>Leptocardii</taxon>
        <taxon>Amphioxiformes</taxon>
        <taxon>Branchiostomatidae</taxon>
        <taxon>Branchiostoma</taxon>
    </lineage>
</organism>
<dbReference type="GO" id="GO:0032040">
    <property type="term" value="C:small-subunit processome"/>
    <property type="evidence" value="ECO:0007669"/>
    <property type="project" value="TreeGrafter"/>
</dbReference>
<dbReference type="OrthoDB" id="8883818at2759"/>
<dbReference type="Pfam" id="PF00400">
    <property type="entry name" value="WD40"/>
    <property type="match status" value="3"/>
</dbReference>
<proteinExistence type="predicted"/>
<sequence length="682" mass="76591">MGELKLHDVRFFRFMPKAIHSIAHQHTTNRVAVSRSDGSIEIYSINDNWYQEKLICGDAGRSVEAMVWVGQRLFSAGLHGDIIEYDMTKLTPKYAVDSYGGAVWCMAANNSQSTIAVGSEDGCVRLFEVTEGELSYSRAFKKQEERILSLAWHESGEVLVTGSCDNIRVWDVATGLPTLRIKVERLVRTRETIVWCVAILRDFTIVSGDSLGKTRFWNGKHGTLIQSHHCHKADVLSMCVSKDETLVWTAGVDPKAIRFEKVAGKDEGSRASWVRHNVAKRHTHDVRALVNTGEYVVSGGVDMTLVAMPVGKLGKQSRNILPFPQRRLVHVAETARTLLFQYQTRLELWQLGNTAAVSGMPDARLPINQEPVSLLDLKTKNMKQIVCSAVSGCGTWVAYGNAQHVRLFHLPKEEGVKVKVQRVRCLPIDLRPAHHMIFTHNASGLVTATNQGAVQFLRVDAVHPVLVHTFVPPESGAPPTPISALAVSSDSQWIAAAHLDCSVHVYNVKARKHQCSLPKHPSLVSAMNFHPTEPWLMVVHASQQFFEYDVLESEYTDWSRTVQRQGLHQEWLKRLEVVTQVAYNPANPTQILLQDQRMFCIIDKDKKLPRPGSQFYSREKLMRMDPAVREENRHAFAVCRGYRALLHVSFLEDGAELVAVERPIKAVTDKLPPTLSQKRFGT</sequence>
<protein>
    <submittedName>
        <fullName evidence="2">U3 small nucleolar RNA-associated protein 4 homolog</fullName>
    </submittedName>
</protein>
<evidence type="ECO:0000313" key="2">
    <source>
        <dbReference type="RefSeq" id="XP_019638382.1"/>
    </source>
</evidence>
<dbReference type="Proteomes" id="UP000515135">
    <property type="component" value="Unplaced"/>
</dbReference>
<dbReference type="PANTHER" id="PTHR44163:SF1">
    <property type="entry name" value="U3 SMALL NUCLEOLAR RNA-ASSOCIATED PROTEIN 4 HOMOLOG"/>
    <property type="match status" value="1"/>
</dbReference>
<dbReference type="FunFam" id="2.130.10.10:FF:000638">
    <property type="entry name" value="U3 small nucleolar RNA-associated protein 4 homolog"/>
    <property type="match status" value="1"/>
</dbReference>
<accession>A0A6P5A595</accession>
<dbReference type="Gene3D" id="2.130.10.10">
    <property type="entry name" value="YVTN repeat-like/Quinoprotein amine dehydrogenase"/>
    <property type="match status" value="3"/>
</dbReference>
<dbReference type="InterPro" id="IPR036322">
    <property type="entry name" value="WD40_repeat_dom_sf"/>
</dbReference>
<dbReference type="SUPFAM" id="SSF50978">
    <property type="entry name" value="WD40 repeat-like"/>
    <property type="match status" value="1"/>
</dbReference>
<dbReference type="PANTHER" id="PTHR44163">
    <property type="entry name" value="U3 SMALL NUCLEOLAR RNA-ASSOCIATED PROTEIN 4 HOMOLOG"/>
    <property type="match status" value="1"/>
</dbReference>
<reference evidence="2" key="1">
    <citation type="submission" date="2025-08" db="UniProtKB">
        <authorList>
            <consortium name="RefSeq"/>
        </authorList>
    </citation>
    <scope>IDENTIFICATION</scope>
    <source>
        <tissue evidence="2">Gonad</tissue>
    </source>
</reference>
<dbReference type="AlphaFoldDB" id="A0A6P5A595"/>
<dbReference type="KEGG" id="bbel:109480589"/>
<gene>
    <name evidence="2" type="primary">LOC109480589</name>
</gene>
<dbReference type="GeneID" id="109480589"/>
<dbReference type="RefSeq" id="XP_019638382.1">
    <property type="nucleotide sequence ID" value="XM_019782823.1"/>
</dbReference>
<dbReference type="InterPro" id="IPR001680">
    <property type="entry name" value="WD40_rpt"/>
</dbReference>
<dbReference type="SUPFAM" id="SSF50960">
    <property type="entry name" value="TolB, C-terminal domain"/>
    <property type="match status" value="1"/>
</dbReference>
<dbReference type="GO" id="GO:0030686">
    <property type="term" value="C:90S preribosome"/>
    <property type="evidence" value="ECO:0007669"/>
    <property type="project" value="InterPro"/>
</dbReference>